<evidence type="ECO:0000256" key="2">
    <source>
        <dbReference type="ARBA" id="ARBA00023002"/>
    </source>
</evidence>
<dbReference type="EC" id="1.-.-.-" evidence="5"/>
<dbReference type="AlphaFoldDB" id="A0A1D8GAU0"/>
<evidence type="ECO:0000313" key="6">
    <source>
        <dbReference type="Proteomes" id="UP000095349"/>
    </source>
</evidence>
<organism evidence="5 6">
    <name type="scientific">Streptomyces rubrolavendulae</name>
    <dbReference type="NCBI Taxonomy" id="285473"/>
    <lineage>
        <taxon>Bacteria</taxon>
        <taxon>Bacillati</taxon>
        <taxon>Actinomycetota</taxon>
        <taxon>Actinomycetes</taxon>
        <taxon>Kitasatosporales</taxon>
        <taxon>Streptomycetaceae</taxon>
        <taxon>Streptomyces</taxon>
    </lineage>
</organism>
<accession>A0A1D8GAU0</accession>
<dbReference type="InterPro" id="IPR057326">
    <property type="entry name" value="KR_dom"/>
</dbReference>
<dbReference type="SMART" id="SM00822">
    <property type="entry name" value="PKS_KR"/>
    <property type="match status" value="1"/>
</dbReference>
<evidence type="ECO:0000313" key="5">
    <source>
        <dbReference type="EMBL" id="AOT62560.1"/>
    </source>
</evidence>
<comment type="similarity">
    <text evidence="1 3">Belongs to the short-chain dehydrogenases/reductases (SDR) family.</text>
</comment>
<keyword evidence="2 5" id="KW-0560">Oxidoreductase</keyword>
<dbReference type="Proteomes" id="UP000095349">
    <property type="component" value="Chromosome"/>
</dbReference>
<dbReference type="InterPro" id="IPR002347">
    <property type="entry name" value="SDR_fam"/>
</dbReference>
<dbReference type="RefSeq" id="WP_069979332.1">
    <property type="nucleotide sequence ID" value="NZ_CP017316.1"/>
</dbReference>
<dbReference type="PRINTS" id="PR00081">
    <property type="entry name" value="GDHRDH"/>
</dbReference>
<dbReference type="PANTHER" id="PTHR44196:SF1">
    <property type="entry name" value="DEHYDROGENASE_REDUCTASE SDR FAMILY MEMBER 7B"/>
    <property type="match status" value="1"/>
</dbReference>
<dbReference type="InterPro" id="IPR020904">
    <property type="entry name" value="Sc_DH/Rdtase_CS"/>
</dbReference>
<name>A0A1D8GAU0_9ACTN</name>
<dbReference type="Gene3D" id="3.40.50.720">
    <property type="entry name" value="NAD(P)-binding Rossmann-like Domain"/>
    <property type="match status" value="1"/>
</dbReference>
<dbReference type="STRING" id="285473.A4G23_05459"/>
<sequence length="254" mass="26839">MAGTARPVVLITGASSGIGEAVAERFSGDAERRWRLLLAGRDEVRLGEVARRTGGRGLRGDLADRAGVERLAARALEAEGRVDVLVAAAGIGWAGPFTGTPPEVVERMVAVNLTGVMHLVRAVLPGMVERGVGRVVLVSSMAGWAGVANEAAYAATKGGLLAFAESLRYELAGTRVGVTAVLPGAVDTPFFARRGVPYHRARPKPVPAGRLADLVWRSVVYRRDEVFAPAWLAWPARLRGGAPGPFRAMAKRFG</sequence>
<gene>
    <name evidence="5" type="ORF">A4G23_05459</name>
</gene>
<dbReference type="InterPro" id="IPR036291">
    <property type="entry name" value="NAD(P)-bd_dom_sf"/>
</dbReference>
<dbReference type="CDD" id="cd05233">
    <property type="entry name" value="SDR_c"/>
    <property type="match status" value="1"/>
</dbReference>
<dbReference type="PRINTS" id="PR00080">
    <property type="entry name" value="SDRFAMILY"/>
</dbReference>
<dbReference type="GO" id="GO:0016491">
    <property type="term" value="F:oxidoreductase activity"/>
    <property type="evidence" value="ECO:0007669"/>
    <property type="project" value="UniProtKB-KW"/>
</dbReference>
<dbReference type="PROSITE" id="PS00061">
    <property type="entry name" value="ADH_SHORT"/>
    <property type="match status" value="1"/>
</dbReference>
<evidence type="ECO:0000259" key="4">
    <source>
        <dbReference type="SMART" id="SM00822"/>
    </source>
</evidence>
<dbReference type="GeneID" id="91406944"/>
<dbReference type="PANTHER" id="PTHR44196">
    <property type="entry name" value="DEHYDROGENASE/REDUCTASE SDR FAMILY MEMBER 7B"/>
    <property type="match status" value="1"/>
</dbReference>
<dbReference type="GO" id="GO:0016020">
    <property type="term" value="C:membrane"/>
    <property type="evidence" value="ECO:0007669"/>
    <property type="project" value="TreeGrafter"/>
</dbReference>
<dbReference type="KEGG" id="srn:A4G23_05459"/>
<proteinExistence type="inferred from homology"/>
<dbReference type="EMBL" id="CP017316">
    <property type="protein sequence ID" value="AOT62560.1"/>
    <property type="molecule type" value="Genomic_DNA"/>
</dbReference>
<dbReference type="SUPFAM" id="SSF51735">
    <property type="entry name" value="NAD(P)-binding Rossmann-fold domains"/>
    <property type="match status" value="1"/>
</dbReference>
<reference evidence="5 6" key="1">
    <citation type="submission" date="2016-09" db="EMBL/GenBank/DDBJ databases">
        <title>Streptomyces rubrolavendulae MJM4426 Genome sequencing and assembly.</title>
        <authorList>
            <person name="Kim J.-G."/>
        </authorList>
    </citation>
    <scope>NUCLEOTIDE SEQUENCE [LARGE SCALE GENOMIC DNA]</scope>
    <source>
        <strain evidence="5 6">MJM4426</strain>
    </source>
</reference>
<feature type="domain" description="Ketoreductase" evidence="4">
    <location>
        <begin position="7"/>
        <end position="189"/>
    </location>
</feature>
<dbReference type="OrthoDB" id="5178125at2"/>
<dbReference type="Pfam" id="PF00106">
    <property type="entry name" value="adh_short"/>
    <property type="match status" value="1"/>
</dbReference>
<protein>
    <submittedName>
        <fullName evidence="5">Putative oxidoreductase</fullName>
        <ecNumber evidence="5">1.-.-.-</ecNumber>
    </submittedName>
</protein>
<evidence type="ECO:0000256" key="1">
    <source>
        <dbReference type="ARBA" id="ARBA00006484"/>
    </source>
</evidence>
<evidence type="ECO:0000256" key="3">
    <source>
        <dbReference type="RuleBase" id="RU000363"/>
    </source>
</evidence>
<dbReference type="PATRIC" id="fig|285473.5.peg.5757"/>
<keyword evidence="6" id="KW-1185">Reference proteome</keyword>